<keyword evidence="3" id="KW-1185">Reference proteome</keyword>
<gene>
    <name evidence="2" type="ORF">PENTCL1PPCAC_21415</name>
</gene>
<dbReference type="EMBL" id="BTSX01000005">
    <property type="protein sequence ID" value="GMS99240.1"/>
    <property type="molecule type" value="Genomic_DNA"/>
</dbReference>
<organism evidence="2 3">
    <name type="scientific">Pristionchus entomophagus</name>
    <dbReference type="NCBI Taxonomy" id="358040"/>
    <lineage>
        <taxon>Eukaryota</taxon>
        <taxon>Metazoa</taxon>
        <taxon>Ecdysozoa</taxon>
        <taxon>Nematoda</taxon>
        <taxon>Chromadorea</taxon>
        <taxon>Rhabditida</taxon>
        <taxon>Rhabditina</taxon>
        <taxon>Diplogasteromorpha</taxon>
        <taxon>Diplogasteroidea</taxon>
        <taxon>Neodiplogasteridae</taxon>
        <taxon>Pristionchus</taxon>
    </lineage>
</organism>
<dbReference type="AlphaFoldDB" id="A0AAV5TYB2"/>
<comment type="caution">
    <text evidence="2">The sequence shown here is derived from an EMBL/GenBank/DDBJ whole genome shotgun (WGS) entry which is preliminary data.</text>
</comment>
<reference evidence="2" key="1">
    <citation type="submission" date="2023-10" db="EMBL/GenBank/DDBJ databases">
        <title>Genome assembly of Pristionchus species.</title>
        <authorList>
            <person name="Yoshida K."/>
            <person name="Sommer R.J."/>
        </authorList>
    </citation>
    <scope>NUCLEOTIDE SEQUENCE</scope>
    <source>
        <strain evidence="2">RS0144</strain>
    </source>
</reference>
<evidence type="ECO:0000313" key="2">
    <source>
        <dbReference type="EMBL" id="GMS99240.1"/>
    </source>
</evidence>
<feature type="region of interest" description="Disordered" evidence="1">
    <location>
        <begin position="30"/>
        <end position="84"/>
    </location>
</feature>
<sequence length="463" mass="52607">MLRSELRTEGLGVVYKLKDEINRLEETVKALKVDEGGTMPPRKRAKAKKKTGDEAAGGASSASTTDFADDASSSSSRPMNEEEKLRRLVVELAADVERGEPDIELITAKMERVSKLWNEVMVDEMRSALAYYQKDSTGSAVDTLEPAELSEKVVIAAMDGEAFKHFSIADYKKKPEQPKGCSRAVWMEHLKMSKKFADCIAHMCCVHRSGNVDSIDWQTTEGALASVELWEDKWISNESMMKEIQRLVAYEIIRRVQEYEYFNCIFCNVVEFNVKQFLAHFASGTHCQKAREMIAVEDPVMSFGFAAKYIINLTNLCDDLHGFFSAQFTTPLVKSGAKVPQPSPDSIPSLDFLDEIEQKYGKKINGDFDSTRLNDPVYVASLLPDIVKNHKNELGKKLFKELHEYLGTGKSLYCRRCHWKVSNRDSFYRHVLNPYHVSMNYLEDGRQFNLITVSINVHMRDEN</sequence>
<dbReference type="Proteomes" id="UP001432027">
    <property type="component" value="Unassembled WGS sequence"/>
</dbReference>
<feature type="compositionally biased region" description="Low complexity" evidence="1">
    <location>
        <begin position="54"/>
        <end position="76"/>
    </location>
</feature>
<name>A0AAV5TYB2_9BILA</name>
<evidence type="ECO:0008006" key="4">
    <source>
        <dbReference type="Google" id="ProtNLM"/>
    </source>
</evidence>
<protein>
    <recommendedName>
        <fullName evidence="4">C2H2-type domain-containing protein</fullName>
    </recommendedName>
</protein>
<evidence type="ECO:0000256" key="1">
    <source>
        <dbReference type="SAM" id="MobiDB-lite"/>
    </source>
</evidence>
<evidence type="ECO:0000313" key="3">
    <source>
        <dbReference type="Proteomes" id="UP001432027"/>
    </source>
</evidence>
<accession>A0AAV5TYB2</accession>
<proteinExistence type="predicted"/>